<accession>A0A8H5C3N9</accession>
<dbReference type="AlphaFoldDB" id="A0A8H5C3N9"/>
<protein>
    <submittedName>
        <fullName evidence="2">Uncharacterized protein</fullName>
    </submittedName>
</protein>
<reference evidence="2 3" key="1">
    <citation type="journal article" date="2020" name="ISME J.">
        <title>Uncovering the hidden diversity of litter-decomposition mechanisms in mushroom-forming fungi.</title>
        <authorList>
            <person name="Floudas D."/>
            <person name="Bentzer J."/>
            <person name="Ahren D."/>
            <person name="Johansson T."/>
            <person name="Persson P."/>
            <person name="Tunlid A."/>
        </authorList>
    </citation>
    <scope>NUCLEOTIDE SEQUENCE [LARGE SCALE GENOMIC DNA]</scope>
    <source>
        <strain evidence="2 3">CBS 175.51</strain>
    </source>
</reference>
<keyword evidence="3" id="KW-1185">Reference proteome</keyword>
<evidence type="ECO:0000256" key="1">
    <source>
        <dbReference type="SAM" id="SignalP"/>
    </source>
</evidence>
<dbReference type="OrthoDB" id="10423560at2759"/>
<sequence length="106" mass="11826">MRVPLLALLPFALGTLASLANAHDVDARGIRARSFHDDSALELRDIIASLSTRDLIDALGERLERRRFASLWCNNCQIYIYSSAKFDTHKHAFPGHVVADRAAFGF</sequence>
<keyword evidence="1" id="KW-0732">Signal</keyword>
<feature type="signal peptide" evidence="1">
    <location>
        <begin position="1"/>
        <end position="22"/>
    </location>
</feature>
<proteinExistence type="predicted"/>
<dbReference type="Proteomes" id="UP000541558">
    <property type="component" value="Unassembled WGS sequence"/>
</dbReference>
<comment type="caution">
    <text evidence="2">The sequence shown here is derived from an EMBL/GenBank/DDBJ whole genome shotgun (WGS) entry which is preliminary data.</text>
</comment>
<evidence type="ECO:0000313" key="3">
    <source>
        <dbReference type="Proteomes" id="UP000541558"/>
    </source>
</evidence>
<evidence type="ECO:0000313" key="2">
    <source>
        <dbReference type="EMBL" id="KAF5334459.1"/>
    </source>
</evidence>
<gene>
    <name evidence="2" type="ORF">D9611_014483</name>
</gene>
<dbReference type="EMBL" id="JAACJK010000069">
    <property type="protein sequence ID" value="KAF5334459.1"/>
    <property type="molecule type" value="Genomic_DNA"/>
</dbReference>
<feature type="chain" id="PRO_5034333860" evidence="1">
    <location>
        <begin position="23"/>
        <end position="106"/>
    </location>
</feature>
<organism evidence="2 3">
    <name type="scientific">Ephemerocybe angulata</name>
    <dbReference type="NCBI Taxonomy" id="980116"/>
    <lineage>
        <taxon>Eukaryota</taxon>
        <taxon>Fungi</taxon>
        <taxon>Dikarya</taxon>
        <taxon>Basidiomycota</taxon>
        <taxon>Agaricomycotina</taxon>
        <taxon>Agaricomycetes</taxon>
        <taxon>Agaricomycetidae</taxon>
        <taxon>Agaricales</taxon>
        <taxon>Agaricineae</taxon>
        <taxon>Psathyrellaceae</taxon>
        <taxon>Ephemerocybe</taxon>
    </lineage>
</organism>
<name>A0A8H5C3N9_9AGAR</name>